<reference evidence="1" key="1">
    <citation type="journal article" date="2021" name="IMA Fungus">
        <title>Genomic characterization of three marine fungi, including Emericellopsis atlantica sp. nov. with signatures of a generalist lifestyle and marine biomass degradation.</title>
        <authorList>
            <person name="Hagestad O.C."/>
            <person name="Hou L."/>
            <person name="Andersen J.H."/>
            <person name="Hansen E.H."/>
            <person name="Altermark B."/>
            <person name="Li C."/>
            <person name="Kuhnert E."/>
            <person name="Cox R.J."/>
            <person name="Crous P.W."/>
            <person name="Spatafora J.W."/>
            <person name="Lail K."/>
            <person name="Amirebrahimi M."/>
            <person name="Lipzen A."/>
            <person name="Pangilinan J."/>
            <person name="Andreopoulos W."/>
            <person name="Hayes R.D."/>
            <person name="Ng V."/>
            <person name="Grigoriev I.V."/>
            <person name="Jackson S.A."/>
            <person name="Sutton T.D.S."/>
            <person name="Dobson A.D.W."/>
            <person name="Rama T."/>
        </authorList>
    </citation>
    <scope>NUCLEOTIDE SEQUENCE</scope>
    <source>
        <strain evidence="1">TRa018bII</strain>
    </source>
</reference>
<keyword evidence="2" id="KW-1185">Reference proteome</keyword>
<protein>
    <submittedName>
        <fullName evidence="1">Uncharacterized protein</fullName>
    </submittedName>
</protein>
<dbReference type="EMBL" id="MU251598">
    <property type="protein sequence ID" value="KAG9231497.1"/>
    <property type="molecule type" value="Genomic_DNA"/>
</dbReference>
<dbReference type="Proteomes" id="UP000824998">
    <property type="component" value="Unassembled WGS sequence"/>
</dbReference>
<accession>A0A9P7YE24</accession>
<sequence>MKNKSVPLPPTPASHISATMQDAKFNRLLELRQEQAHQVIRTTINLSELHVVCHYSPFPDLKTFHHILSTRWMGRLDVFLSSLGLEQSNRDPERWNKSHKAKEIVRRLRPEPPVPAIWDYKWNPSITESTTHTSHITDEINSHFSEAFRDVPFTEIVKAACGYPSNVITSLLQGVTTTRSELCSLIQDFDALKSKFELVEQYLCAEHPIAYWIVSTSLCDYEYPPDPSDALTLLIFPIQDLVADTRLALIPMLKRLAWLSV</sequence>
<comment type="caution">
    <text evidence="1">The sequence shown here is derived from an EMBL/GenBank/DDBJ whole genome shotgun (WGS) entry which is preliminary data.</text>
</comment>
<gene>
    <name evidence="1" type="ORF">BJ875DRAFT_116591</name>
</gene>
<proteinExistence type="predicted"/>
<evidence type="ECO:0000313" key="1">
    <source>
        <dbReference type="EMBL" id="KAG9231497.1"/>
    </source>
</evidence>
<evidence type="ECO:0000313" key="2">
    <source>
        <dbReference type="Proteomes" id="UP000824998"/>
    </source>
</evidence>
<dbReference type="OrthoDB" id="3558742at2759"/>
<name>A0A9P7YE24_9HELO</name>
<dbReference type="AlphaFoldDB" id="A0A9P7YE24"/>
<organism evidence="1 2">
    <name type="scientific">Amylocarpus encephaloides</name>
    <dbReference type="NCBI Taxonomy" id="45428"/>
    <lineage>
        <taxon>Eukaryota</taxon>
        <taxon>Fungi</taxon>
        <taxon>Dikarya</taxon>
        <taxon>Ascomycota</taxon>
        <taxon>Pezizomycotina</taxon>
        <taxon>Leotiomycetes</taxon>
        <taxon>Helotiales</taxon>
        <taxon>Helotiales incertae sedis</taxon>
        <taxon>Amylocarpus</taxon>
    </lineage>
</organism>